<evidence type="ECO:0000256" key="2">
    <source>
        <dbReference type="SAM" id="SignalP"/>
    </source>
</evidence>
<dbReference type="InterPro" id="IPR005064">
    <property type="entry name" value="BUG"/>
</dbReference>
<keyword evidence="3" id="KW-0675">Receptor</keyword>
<evidence type="ECO:0000313" key="4">
    <source>
        <dbReference type="Proteomes" id="UP000192708"/>
    </source>
</evidence>
<dbReference type="CDD" id="cd13578">
    <property type="entry name" value="PBP2_Bug27"/>
    <property type="match status" value="1"/>
</dbReference>
<dbReference type="Pfam" id="PF03401">
    <property type="entry name" value="TctC"/>
    <property type="match status" value="1"/>
</dbReference>
<dbReference type="Gene3D" id="3.40.190.10">
    <property type="entry name" value="Periplasmic binding protein-like II"/>
    <property type="match status" value="1"/>
</dbReference>
<dbReference type="Proteomes" id="UP000192708">
    <property type="component" value="Unassembled WGS sequence"/>
</dbReference>
<keyword evidence="2" id="KW-0732">Signal</keyword>
<proteinExistence type="inferred from homology"/>
<dbReference type="PANTHER" id="PTHR42928">
    <property type="entry name" value="TRICARBOXYLATE-BINDING PROTEIN"/>
    <property type="match status" value="1"/>
</dbReference>
<dbReference type="EMBL" id="FWXJ01000001">
    <property type="protein sequence ID" value="SMC30736.1"/>
    <property type="molecule type" value="Genomic_DNA"/>
</dbReference>
<feature type="signal peptide" evidence="2">
    <location>
        <begin position="1"/>
        <end position="22"/>
    </location>
</feature>
<dbReference type="PANTHER" id="PTHR42928:SF5">
    <property type="entry name" value="BLR1237 PROTEIN"/>
    <property type="match status" value="1"/>
</dbReference>
<comment type="similarity">
    <text evidence="1">Belongs to the UPF0065 (bug) family.</text>
</comment>
<dbReference type="InterPro" id="IPR042100">
    <property type="entry name" value="Bug_dom1"/>
</dbReference>
<sequence>MKKLLKLFLFSYLSTFCLFSSAQNSTIGYPLKPIKIVVPFGPGGIADLTARVVGQKLSVKLGQSVVIENRPSAGGIVAGEMVAKSEPDGYTLLLMSNGTAVSSAIFQKLPFDPVKDFEPISTLGYFDIGFFVNQSSPYKTLPEFIAATKAHPGKMNLASINIGSTQHLSTELFKNLGGLDIQVVPFNGTPAVVTALRGGQVDGALEILGPMVPQVKSNAVRLLAVSSRKRSAFFPETPTIEQSGIKEYAASSWNAIAAPAKTPEKIITSLNQAINEVVKDPEVKAKLDEIYVESQGSTPKELKNLLENDIKRWSMVIDKAHIPKQ</sequence>
<gene>
    <name evidence="3" type="ORF">SAMN06296008_101258</name>
</gene>
<dbReference type="Gene3D" id="3.40.190.150">
    <property type="entry name" value="Bordetella uptake gene, domain 1"/>
    <property type="match status" value="1"/>
</dbReference>
<dbReference type="STRING" id="1938817.SAMN06296008_101258"/>
<dbReference type="PIRSF" id="PIRSF017082">
    <property type="entry name" value="YflP"/>
    <property type="match status" value="1"/>
</dbReference>
<dbReference type="SUPFAM" id="SSF53850">
    <property type="entry name" value="Periplasmic binding protein-like II"/>
    <property type="match status" value="1"/>
</dbReference>
<protein>
    <submittedName>
        <fullName evidence="3">Tripartite-type tricarboxylate transporter, receptor component TctC</fullName>
    </submittedName>
</protein>
<dbReference type="RefSeq" id="WP_084282047.1">
    <property type="nucleotide sequence ID" value="NZ_FWXJ01000001.1"/>
</dbReference>
<name>A0A1W1Y3M0_9BURK</name>
<dbReference type="AlphaFoldDB" id="A0A1W1Y3M0"/>
<accession>A0A1W1Y3M0</accession>
<evidence type="ECO:0000256" key="1">
    <source>
        <dbReference type="ARBA" id="ARBA00006987"/>
    </source>
</evidence>
<feature type="chain" id="PRO_5012958330" evidence="2">
    <location>
        <begin position="23"/>
        <end position="325"/>
    </location>
</feature>
<dbReference type="OrthoDB" id="8678477at2"/>
<evidence type="ECO:0000313" key="3">
    <source>
        <dbReference type="EMBL" id="SMC30736.1"/>
    </source>
</evidence>
<organism evidence="3 4">
    <name type="scientific">Polynucleobacter kasalickyi</name>
    <dbReference type="NCBI Taxonomy" id="1938817"/>
    <lineage>
        <taxon>Bacteria</taxon>
        <taxon>Pseudomonadati</taxon>
        <taxon>Pseudomonadota</taxon>
        <taxon>Betaproteobacteria</taxon>
        <taxon>Burkholderiales</taxon>
        <taxon>Burkholderiaceae</taxon>
        <taxon>Polynucleobacter</taxon>
    </lineage>
</organism>
<reference evidence="3 4" key="1">
    <citation type="submission" date="2017-04" db="EMBL/GenBank/DDBJ databases">
        <authorList>
            <person name="Afonso C.L."/>
            <person name="Miller P.J."/>
            <person name="Scott M.A."/>
            <person name="Spackman E."/>
            <person name="Goraichik I."/>
            <person name="Dimitrov K.M."/>
            <person name="Suarez D.L."/>
            <person name="Swayne D.E."/>
        </authorList>
    </citation>
    <scope>NUCLEOTIDE SEQUENCE [LARGE SCALE GENOMIC DNA]</scope>
    <source>
        <strain evidence="3 4">VK13</strain>
    </source>
</reference>
<keyword evidence="4" id="KW-1185">Reference proteome</keyword>